<reference evidence="5 6" key="1">
    <citation type="submission" date="2019-06" db="EMBL/GenBank/DDBJ databases">
        <authorList>
            <person name="Rodrigo-Torres L."/>
            <person name="Arahal R. D."/>
            <person name="Lucena T."/>
        </authorList>
    </citation>
    <scope>NUCLEOTIDE SEQUENCE [LARGE SCALE GENOMIC DNA]</scope>
    <source>
        <strain evidence="5 6">SB0023/3</strain>
    </source>
</reference>
<dbReference type="InterPro" id="IPR023187">
    <property type="entry name" value="Tscrpt_reg_MarR-type_CS"/>
</dbReference>
<dbReference type="PRINTS" id="PR00598">
    <property type="entry name" value="HTHMARR"/>
</dbReference>
<sequence>MDEDLQAARLRAASLFQRPGFLVRRLHQIYVALYLQECEPFGTTPVQSSVLQVLLLRPGLDQVTLAAEIGVDRTTLSEVLNRLERRGLIARRPAEHDRRTRRAFLTDEGAAMVSAMQGALDNAHRRLIEALPPEARQAFVEQLLVLVEANNEQGRAILKTY</sequence>
<dbReference type="InterPro" id="IPR039422">
    <property type="entry name" value="MarR/SlyA-like"/>
</dbReference>
<evidence type="ECO:0000256" key="2">
    <source>
        <dbReference type="ARBA" id="ARBA00023125"/>
    </source>
</evidence>
<keyword evidence="6" id="KW-1185">Reference proteome</keyword>
<keyword evidence="3" id="KW-0804">Transcription</keyword>
<dbReference type="OrthoDB" id="7349109at2"/>
<keyword evidence="2" id="KW-0238">DNA-binding</keyword>
<dbReference type="SMART" id="SM00347">
    <property type="entry name" value="HTH_MARR"/>
    <property type="match status" value="1"/>
</dbReference>
<dbReference type="GO" id="GO:0003700">
    <property type="term" value="F:DNA-binding transcription factor activity"/>
    <property type="evidence" value="ECO:0007669"/>
    <property type="project" value="InterPro"/>
</dbReference>
<dbReference type="RefSeq" id="WP_142582651.1">
    <property type="nucleotide sequence ID" value="NZ_CABFPH010000018.1"/>
</dbReference>
<dbReference type="InterPro" id="IPR036388">
    <property type="entry name" value="WH-like_DNA-bd_sf"/>
</dbReference>
<dbReference type="Gene3D" id="1.10.10.10">
    <property type="entry name" value="Winged helix-like DNA-binding domain superfamily/Winged helix DNA-binding domain"/>
    <property type="match status" value="1"/>
</dbReference>
<evidence type="ECO:0000313" key="5">
    <source>
        <dbReference type="EMBL" id="VUD71184.1"/>
    </source>
</evidence>
<dbReference type="InterPro" id="IPR000835">
    <property type="entry name" value="HTH_MarR-typ"/>
</dbReference>
<dbReference type="SUPFAM" id="SSF46785">
    <property type="entry name" value="Winged helix' DNA-binding domain"/>
    <property type="match status" value="1"/>
</dbReference>
<feature type="domain" description="HTH marR-type" evidence="4">
    <location>
        <begin position="12"/>
        <end position="149"/>
    </location>
</feature>
<dbReference type="PANTHER" id="PTHR33164">
    <property type="entry name" value="TRANSCRIPTIONAL REGULATOR, MARR FAMILY"/>
    <property type="match status" value="1"/>
</dbReference>
<dbReference type="GO" id="GO:0006950">
    <property type="term" value="P:response to stress"/>
    <property type="evidence" value="ECO:0007669"/>
    <property type="project" value="TreeGrafter"/>
</dbReference>
<dbReference type="AlphaFoldDB" id="A0A509EC40"/>
<proteinExistence type="predicted"/>
<evidence type="ECO:0000256" key="1">
    <source>
        <dbReference type="ARBA" id="ARBA00023015"/>
    </source>
</evidence>
<organism evidence="5 6">
    <name type="scientific">Methylobacterium symbioticum</name>
    <dbReference type="NCBI Taxonomy" id="2584084"/>
    <lineage>
        <taxon>Bacteria</taxon>
        <taxon>Pseudomonadati</taxon>
        <taxon>Pseudomonadota</taxon>
        <taxon>Alphaproteobacteria</taxon>
        <taxon>Hyphomicrobiales</taxon>
        <taxon>Methylobacteriaceae</taxon>
        <taxon>Methylobacterium</taxon>
    </lineage>
</organism>
<dbReference type="InterPro" id="IPR036390">
    <property type="entry name" value="WH_DNA-bd_sf"/>
</dbReference>
<evidence type="ECO:0000256" key="3">
    <source>
        <dbReference type="ARBA" id="ARBA00023163"/>
    </source>
</evidence>
<evidence type="ECO:0000313" key="6">
    <source>
        <dbReference type="Proteomes" id="UP000410984"/>
    </source>
</evidence>
<evidence type="ECO:0000259" key="4">
    <source>
        <dbReference type="PROSITE" id="PS50995"/>
    </source>
</evidence>
<dbReference type="PROSITE" id="PS01117">
    <property type="entry name" value="HTH_MARR_1"/>
    <property type="match status" value="1"/>
</dbReference>
<dbReference type="EMBL" id="CABFPH010000018">
    <property type="protein sequence ID" value="VUD71184.1"/>
    <property type="molecule type" value="Genomic_DNA"/>
</dbReference>
<dbReference type="PANTHER" id="PTHR33164:SF95">
    <property type="entry name" value="TRANSCRIPTIONAL REGULATOR"/>
    <property type="match status" value="1"/>
</dbReference>
<dbReference type="Proteomes" id="UP000410984">
    <property type="component" value="Unassembled WGS sequence"/>
</dbReference>
<dbReference type="GO" id="GO:0003677">
    <property type="term" value="F:DNA binding"/>
    <property type="evidence" value="ECO:0007669"/>
    <property type="project" value="UniProtKB-KW"/>
</dbReference>
<dbReference type="PROSITE" id="PS50995">
    <property type="entry name" value="HTH_MARR_2"/>
    <property type="match status" value="1"/>
</dbReference>
<gene>
    <name evidence="5" type="primary">hosA</name>
    <name evidence="5" type="ORF">MET9862_01761</name>
</gene>
<dbReference type="Pfam" id="PF12802">
    <property type="entry name" value="MarR_2"/>
    <property type="match status" value="1"/>
</dbReference>
<keyword evidence="1" id="KW-0805">Transcription regulation</keyword>
<accession>A0A509EC40</accession>
<protein>
    <submittedName>
        <fullName evidence="5">Transcriptional regulator HosA</fullName>
    </submittedName>
</protein>
<name>A0A509EC40_9HYPH</name>